<evidence type="ECO:0000313" key="2">
    <source>
        <dbReference type="RefSeq" id="XP_010416724.1"/>
    </source>
</evidence>
<reference evidence="1" key="1">
    <citation type="journal article" date="2014" name="Nat. Commun.">
        <title>The emerging biofuel crop Camelina sativa retains a highly undifferentiated hexaploid genome structure.</title>
        <authorList>
            <person name="Kagale S."/>
            <person name="Koh C."/>
            <person name="Nixon J."/>
            <person name="Bollina V."/>
            <person name="Clarke W.E."/>
            <person name="Tuteja R."/>
            <person name="Spillane C."/>
            <person name="Robinson S.J."/>
            <person name="Links M.G."/>
            <person name="Clarke C."/>
            <person name="Higgins E.E."/>
            <person name="Huebert T."/>
            <person name="Sharpe A.G."/>
            <person name="Parkin I.A."/>
        </authorList>
    </citation>
    <scope>NUCLEOTIDE SEQUENCE [LARGE SCALE GENOMIC DNA]</scope>
    <source>
        <strain evidence="1">cv. DH55</strain>
    </source>
</reference>
<sequence>MDESNESISANQNVASLDFVVPNHLFNRDDLGTNSVAVERDNQTFGPTPNFILIPESQDEDILCPVNDMGKNSLAVDKEDNIIDDCISNFGVTVDSSPPTGVCEVQPADASLNTDNTVTNNTIEKQ</sequence>
<name>A0ABM0SVG9_CAMSA</name>
<proteinExistence type="predicted"/>
<evidence type="ECO:0000313" key="1">
    <source>
        <dbReference type="Proteomes" id="UP000694864"/>
    </source>
</evidence>
<keyword evidence="1" id="KW-1185">Reference proteome</keyword>
<accession>A0ABM0SVG9</accession>
<dbReference type="Proteomes" id="UP000694864">
    <property type="component" value="Chromosome 1"/>
</dbReference>
<dbReference type="GeneID" id="104702538"/>
<protein>
    <submittedName>
        <fullName evidence="2">Uncharacterized protein LOC104702538 isoform X2</fullName>
    </submittedName>
</protein>
<dbReference type="RefSeq" id="XP_010416724.1">
    <property type="nucleotide sequence ID" value="XM_010418422.2"/>
</dbReference>
<organism evidence="1 2">
    <name type="scientific">Camelina sativa</name>
    <name type="common">False flax</name>
    <name type="synonym">Myagrum sativum</name>
    <dbReference type="NCBI Taxonomy" id="90675"/>
    <lineage>
        <taxon>Eukaryota</taxon>
        <taxon>Viridiplantae</taxon>
        <taxon>Streptophyta</taxon>
        <taxon>Embryophyta</taxon>
        <taxon>Tracheophyta</taxon>
        <taxon>Spermatophyta</taxon>
        <taxon>Magnoliopsida</taxon>
        <taxon>eudicotyledons</taxon>
        <taxon>Gunneridae</taxon>
        <taxon>Pentapetalae</taxon>
        <taxon>rosids</taxon>
        <taxon>malvids</taxon>
        <taxon>Brassicales</taxon>
        <taxon>Brassicaceae</taxon>
        <taxon>Camelineae</taxon>
        <taxon>Camelina</taxon>
    </lineage>
</organism>
<gene>
    <name evidence="2" type="primary">LOC104702538</name>
</gene>
<reference evidence="2" key="2">
    <citation type="submission" date="2025-08" db="UniProtKB">
        <authorList>
            <consortium name="RefSeq"/>
        </authorList>
    </citation>
    <scope>IDENTIFICATION</scope>
    <source>
        <tissue evidence="2">Leaf</tissue>
    </source>
</reference>